<dbReference type="Proteomes" id="UP001153269">
    <property type="component" value="Unassembled WGS sequence"/>
</dbReference>
<sequence>MLKRWDPPVKMGGEVPEAVHFHCRGTGRRKSGQMATVKANFAPWGKKRNTKAQDGKRRKDTTKASDQWRKAGKLRLIGPNAVSSPWQRLSSRHQRRASGVQDQEVTGISLRGPSRPLTNYLIKLHSNTSRGLCGSAWLRGVKRTEWTQDSSVVTWAS</sequence>
<dbReference type="EMBL" id="CADEAL010004207">
    <property type="protein sequence ID" value="CAB1454323.1"/>
    <property type="molecule type" value="Genomic_DNA"/>
</dbReference>
<keyword evidence="3" id="KW-1185">Reference proteome</keyword>
<protein>
    <submittedName>
        <fullName evidence="2">Uncharacterized protein</fullName>
    </submittedName>
</protein>
<evidence type="ECO:0000256" key="1">
    <source>
        <dbReference type="SAM" id="MobiDB-lite"/>
    </source>
</evidence>
<evidence type="ECO:0000313" key="2">
    <source>
        <dbReference type="EMBL" id="CAB1454323.1"/>
    </source>
</evidence>
<dbReference type="AlphaFoldDB" id="A0A9N7VNM9"/>
<reference evidence="2" key="1">
    <citation type="submission" date="2020-03" db="EMBL/GenBank/DDBJ databases">
        <authorList>
            <person name="Weist P."/>
        </authorList>
    </citation>
    <scope>NUCLEOTIDE SEQUENCE</scope>
</reference>
<evidence type="ECO:0000313" key="3">
    <source>
        <dbReference type="Proteomes" id="UP001153269"/>
    </source>
</evidence>
<proteinExistence type="predicted"/>
<feature type="region of interest" description="Disordered" evidence="1">
    <location>
        <begin position="39"/>
        <end position="67"/>
    </location>
</feature>
<accession>A0A9N7VNM9</accession>
<organism evidence="2 3">
    <name type="scientific">Pleuronectes platessa</name>
    <name type="common">European plaice</name>
    <dbReference type="NCBI Taxonomy" id="8262"/>
    <lineage>
        <taxon>Eukaryota</taxon>
        <taxon>Metazoa</taxon>
        <taxon>Chordata</taxon>
        <taxon>Craniata</taxon>
        <taxon>Vertebrata</taxon>
        <taxon>Euteleostomi</taxon>
        <taxon>Actinopterygii</taxon>
        <taxon>Neopterygii</taxon>
        <taxon>Teleostei</taxon>
        <taxon>Neoteleostei</taxon>
        <taxon>Acanthomorphata</taxon>
        <taxon>Carangaria</taxon>
        <taxon>Pleuronectiformes</taxon>
        <taxon>Pleuronectoidei</taxon>
        <taxon>Pleuronectidae</taxon>
        <taxon>Pleuronectes</taxon>
    </lineage>
</organism>
<feature type="compositionally biased region" description="Basic and acidic residues" evidence="1">
    <location>
        <begin position="51"/>
        <end position="67"/>
    </location>
</feature>
<comment type="caution">
    <text evidence="2">The sequence shown here is derived from an EMBL/GenBank/DDBJ whole genome shotgun (WGS) entry which is preliminary data.</text>
</comment>
<name>A0A9N7VNM9_PLEPL</name>
<gene>
    <name evidence="2" type="ORF">PLEPLA_LOCUS42087</name>
</gene>